<evidence type="ECO:0000313" key="2">
    <source>
        <dbReference type="Proteomes" id="UP000814033"/>
    </source>
</evidence>
<name>A0ACB8RUZ9_9AGAM</name>
<dbReference type="EMBL" id="MU275893">
    <property type="protein sequence ID" value="KAI0048069.1"/>
    <property type="molecule type" value="Genomic_DNA"/>
</dbReference>
<gene>
    <name evidence="1" type="ORF">FA95DRAFT_1558462</name>
</gene>
<evidence type="ECO:0000313" key="1">
    <source>
        <dbReference type="EMBL" id="KAI0048069.1"/>
    </source>
</evidence>
<sequence length="52" mass="5766">MVRIALKKANDSRSRTPARPLTGELMVLYFNCVSLVNVVLNVHIIRASTSPL</sequence>
<reference evidence="1" key="1">
    <citation type="submission" date="2021-02" db="EMBL/GenBank/DDBJ databases">
        <authorList>
            <consortium name="DOE Joint Genome Institute"/>
            <person name="Ahrendt S."/>
            <person name="Looney B.P."/>
            <person name="Miyauchi S."/>
            <person name="Morin E."/>
            <person name="Drula E."/>
            <person name="Courty P.E."/>
            <person name="Chicoki N."/>
            <person name="Fauchery L."/>
            <person name="Kohler A."/>
            <person name="Kuo A."/>
            <person name="Labutti K."/>
            <person name="Pangilinan J."/>
            <person name="Lipzen A."/>
            <person name="Riley R."/>
            <person name="Andreopoulos W."/>
            <person name="He G."/>
            <person name="Johnson J."/>
            <person name="Barry K.W."/>
            <person name="Grigoriev I.V."/>
            <person name="Nagy L."/>
            <person name="Hibbett D."/>
            <person name="Henrissat B."/>
            <person name="Matheny P.B."/>
            <person name="Labbe J."/>
            <person name="Martin F."/>
        </authorList>
    </citation>
    <scope>NUCLEOTIDE SEQUENCE</scope>
    <source>
        <strain evidence="1">FP105234-sp</strain>
    </source>
</reference>
<keyword evidence="2" id="KW-1185">Reference proteome</keyword>
<protein>
    <submittedName>
        <fullName evidence="1">Uncharacterized protein</fullName>
    </submittedName>
</protein>
<organism evidence="1 2">
    <name type="scientific">Auriscalpium vulgare</name>
    <dbReference type="NCBI Taxonomy" id="40419"/>
    <lineage>
        <taxon>Eukaryota</taxon>
        <taxon>Fungi</taxon>
        <taxon>Dikarya</taxon>
        <taxon>Basidiomycota</taxon>
        <taxon>Agaricomycotina</taxon>
        <taxon>Agaricomycetes</taxon>
        <taxon>Russulales</taxon>
        <taxon>Auriscalpiaceae</taxon>
        <taxon>Auriscalpium</taxon>
    </lineage>
</organism>
<proteinExistence type="predicted"/>
<comment type="caution">
    <text evidence="1">The sequence shown here is derived from an EMBL/GenBank/DDBJ whole genome shotgun (WGS) entry which is preliminary data.</text>
</comment>
<accession>A0ACB8RUZ9</accession>
<dbReference type="Proteomes" id="UP000814033">
    <property type="component" value="Unassembled WGS sequence"/>
</dbReference>
<reference evidence="1" key="2">
    <citation type="journal article" date="2022" name="New Phytol.">
        <title>Evolutionary transition to the ectomycorrhizal habit in the genomes of a hyperdiverse lineage of mushroom-forming fungi.</title>
        <authorList>
            <person name="Looney B."/>
            <person name="Miyauchi S."/>
            <person name="Morin E."/>
            <person name="Drula E."/>
            <person name="Courty P.E."/>
            <person name="Kohler A."/>
            <person name="Kuo A."/>
            <person name="LaButti K."/>
            <person name="Pangilinan J."/>
            <person name="Lipzen A."/>
            <person name="Riley R."/>
            <person name="Andreopoulos W."/>
            <person name="He G."/>
            <person name="Johnson J."/>
            <person name="Nolan M."/>
            <person name="Tritt A."/>
            <person name="Barry K.W."/>
            <person name="Grigoriev I.V."/>
            <person name="Nagy L.G."/>
            <person name="Hibbett D."/>
            <person name="Henrissat B."/>
            <person name="Matheny P.B."/>
            <person name="Labbe J."/>
            <person name="Martin F.M."/>
        </authorList>
    </citation>
    <scope>NUCLEOTIDE SEQUENCE</scope>
    <source>
        <strain evidence="1">FP105234-sp</strain>
    </source>
</reference>